<evidence type="ECO:0000256" key="6">
    <source>
        <dbReference type="SAM" id="Phobius"/>
    </source>
</evidence>
<accession>A0A8C6T4K3</accession>
<dbReference type="InterPro" id="IPR036179">
    <property type="entry name" value="Ig-like_dom_sf"/>
</dbReference>
<evidence type="ECO:0000256" key="5">
    <source>
        <dbReference type="ARBA" id="ARBA00023319"/>
    </source>
</evidence>
<dbReference type="GO" id="GO:0050839">
    <property type="term" value="F:cell adhesion molecule binding"/>
    <property type="evidence" value="ECO:0007669"/>
    <property type="project" value="TreeGrafter"/>
</dbReference>
<keyword evidence="6" id="KW-1133">Transmembrane helix</keyword>
<feature type="domain" description="Ig-like" evidence="8">
    <location>
        <begin position="109"/>
        <end position="202"/>
    </location>
</feature>
<dbReference type="SUPFAM" id="SSF48726">
    <property type="entry name" value="Immunoglobulin"/>
    <property type="match status" value="2"/>
</dbReference>
<organism evidence="9 10">
    <name type="scientific">Neogobius melanostomus</name>
    <name type="common">round goby</name>
    <dbReference type="NCBI Taxonomy" id="47308"/>
    <lineage>
        <taxon>Eukaryota</taxon>
        <taxon>Metazoa</taxon>
        <taxon>Chordata</taxon>
        <taxon>Craniata</taxon>
        <taxon>Vertebrata</taxon>
        <taxon>Euteleostomi</taxon>
        <taxon>Actinopterygii</taxon>
        <taxon>Neopterygii</taxon>
        <taxon>Teleostei</taxon>
        <taxon>Neoteleostei</taxon>
        <taxon>Acanthomorphata</taxon>
        <taxon>Gobiaria</taxon>
        <taxon>Gobiiformes</taxon>
        <taxon>Gobioidei</taxon>
        <taxon>Gobiidae</taxon>
        <taxon>Benthophilinae</taxon>
        <taxon>Neogobiini</taxon>
        <taxon>Neogobius</taxon>
    </lineage>
</organism>
<keyword evidence="5" id="KW-0393">Immunoglobulin domain</keyword>
<dbReference type="InterPro" id="IPR007110">
    <property type="entry name" value="Ig-like_dom"/>
</dbReference>
<dbReference type="GO" id="GO:0098609">
    <property type="term" value="P:cell-cell adhesion"/>
    <property type="evidence" value="ECO:0007669"/>
    <property type="project" value="TreeGrafter"/>
</dbReference>
<keyword evidence="6" id="KW-0812">Transmembrane</keyword>
<dbReference type="AlphaFoldDB" id="A0A8C6T4K3"/>
<keyword evidence="7" id="KW-0732">Signal</keyword>
<dbReference type="SMART" id="SM00409">
    <property type="entry name" value="IG"/>
    <property type="match status" value="2"/>
</dbReference>
<dbReference type="GO" id="GO:0005886">
    <property type="term" value="C:plasma membrane"/>
    <property type="evidence" value="ECO:0007669"/>
    <property type="project" value="TreeGrafter"/>
</dbReference>
<sequence>MKLTWIVALLNCVSITSTPDDGVDGIIHTELGKTVSLTCTHNATSEADSELVWLRNDAVVSLNEGNKKGQSRVCISPVILADKEATFTCHLQSNASDRASVVLNVTYPPSVTDAEVITVEEEATMVLPCDIDAHPPVSSVIWNLNGTEMDLKAGRFILTNDGLTSRLSTDKVQRSLHEGTYECIVDSPLYGSQTNVFTVNVTDKTMKFPLWPMVAGIVVVCLTTLLAVAARWRKIVKPSCLSVNAGLPDFLLLKSKFVFTTSE</sequence>
<evidence type="ECO:0000256" key="2">
    <source>
        <dbReference type="ARBA" id="ARBA00023136"/>
    </source>
</evidence>
<evidence type="ECO:0000313" key="9">
    <source>
        <dbReference type="Ensembl" id="ENSNMLP00000016323.1"/>
    </source>
</evidence>
<evidence type="ECO:0000256" key="4">
    <source>
        <dbReference type="ARBA" id="ARBA00023180"/>
    </source>
</evidence>
<name>A0A8C6T4K3_9GOBI</name>
<evidence type="ECO:0000256" key="7">
    <source>
        <dbReference type="SAM" id="SignalP"/>
    </source>
</evidence>
<keyword evidence="4" id="KW-0325">Glycoprotein</keyword>
<dbReference type="Pfam" id="PF13927">
    <property type="entry name" value="Ig_3"/>
    <property type="match status" value="1"/>
</dbReference>
<comment type="subcellular location">
    <subcellularLocation>
        <location evidence="1">Membrane</location>
        <topology evidence="1">Single-pass type I membrane protein</topology>
    </subcellularLocation>
</comment>
<feature type="domain" description="Ig-like" evidence="8">
    <location>
        <begin position="32"/>
        <end position="106"/>
    </location>
</feature>
<evidence type="ECO:0000256" key="1">
    <source>
        <dbReference type="ARBA" id="ARBA00004479"/>
    </source>
</evidence>
<dbReference type="Gene3D" id="2.60.40.10">
    <property type="entry name" value="Immunoglobulins"/>
    <property type="match status" value="2"/>
</dbReference>
<reference evidence="9" key="2">
    <citation type="submission" date="2025-09" db="UniProtKB">
        <authorList>
            <consortium name="Ensembl"/>
        </authorList>
    </citation>
    <scope>IDENTIFICATION</scope>
</reference>
<dbReference type="PROSITE" id="PS50835">
    <property type="entry name" value="IG_LIKE"/>
    <property type="match status" value="2"/>
</dbReference>
<dbReference type="PANTHER" id="PTHR11640">
    <property type="entry name" value="NEPHRIN"/>
    <property type="match status" value="1"/>
</dbReference>
<keyword evidence="3" id="KW-1015">Disulfide bond</keyword>
<dbReference type="InterPro" id="IPR003599">
    <property type="entry name" value="Ig_sub"/>
</dbReference>
<dbReference type="GO" id="GO:0005911">
    <property type="term" value="C:cell-cell junction"/>
    <property type="evidence" value="ECO:0007669"/>
    <property type="project" value="TreeGrafter"/>
</dbReference>
<dbReference type="InterPro" id="IPR013783">
    <property type="entry name" value="Ig-like_fold"/>
</dbReference>
<proteinExistence type="predicted"/>
<evidence type="ECO:0000313" key="10">
    <source>
        <dbReference type="Proteomes" id="UP000694523"/>
    </source>
</evidence>
<feature type="chain" id="PRO_5034281981" evidence="7">
    <location>
        <begin position="18"/>
        <end position="263"/>
    </location>
</feature>
<evidence type="ECO:0000256" key="3">
    <source>
        <dbReference type="ARBA" id="ARBA00023157"/>
    </source>
</evidence>
<dbReference type="InterPro" id="IPR051275">
    <property type="entry name" value="Cell_adhesion_signaling"/>
</dbReference>
<keyword evidence="2 6" id="KW-0472">Membrane</keyword>
<evidence type="ECO:0000259" key="8">
    <source>
        <dbReference type="PROSITE" id="PS50835"/>
    </source>
</evidence>
<keyword evidence="10" id="KW-1185">Reference proteome</keyword>
<protein>
    <submittedName>
        <fullName evidence="9">Transmembrane and immunoglobulin domain containing 1</fullName>
    </submittedName>
</protein>
<dbReference type="PANTHER" id="PTHR11640:SF31">
    <property type="entry name" value="IRREGULAR CHIASM C-ROUGHEST PROTEIN-RELATED"/>
    <property type="match status" value="1"/>
</dbReference>
<feature type="transmembrane region" description="Helical" evidence="6">
    <location>
        <begin position="210"/>
        <end position="229"/>
    </location>
</feature>
<dbReference type="Proteomes" id="UP000694523">
    <property type="component" value="Unplaced"/>
</dbReference>
<dbReference type="CDD" id="cd00096">
    <property type="entry name" value="Ig"/>
    <property type="match status" value="1"/>
</dbReference>
<dbReference type="Ensembl" id="ENSNMLT00000018337.1">
    <property type="protein sequence ID" value="ENSNMLP00000016323.1"/>
    <property type="gene ID" value="ENSNMLG00000010806.1"/>
</dbReference>
<reference evidence="9" key="1">
    <citation type="submission" date="2025-08" db="UniProtKB">
        <authorList>
            <consortium name="Ensembl"/>
        </authorList>
    </citation>
    <scope>IDENTIFICATION</scope>
</reference>
<feature type="signal peptide" evidence="7">
    <location>
        <begin position="1"/>
        <end position="17"/>
    </location>
</feature>